<evidence type="ECO:0000313" key="4">
    <source>
        <dbReference type="EMBL" id="KAD7477345.1"/>
    </source>
</evidence>
<sequence length="466" mass="53574">MMISTQFNRQIKTFQCDLGGEFDNHAFKMFAQQHGLLFRFSCPQTSSQNGRAERMIRRLNDIIRSLLIHSNLPPIFWVEALHTATYLHNILPTKRLNYFTLTFALYLRHPTYDHLRIFGCACYPNTSATQPNKLHTRSIRCIFLGYPADFRGYRCFDPTTGKVSISRHVTFDESTFPYTIPNSSTSYTFLDDTTPPGFHFSHPISPTQPTPNTTTTSHPIVYHRRHKPAEFTALQENATWELVPRPVNRPVIRCMWLFRHKFKADGSLERYKARLVVNGKSQIVGFDCDETFSPVVKPATIRTVLSIAVSCSWPIHQLDVKNAFLHGHLNETVYMHQPSGFVDPRSPTYVCKLKKSLYGLKQAPRAWYTRFANYIVAHGFQSSKCDNSLFIYTKNSQTAYLLLYVDDIILTASSDDILHAVIGMLSREFSMTDLGNLHHFLGIQDDHVYENQETIQLQIDCNLISD</sequence>
<dbReference type="SUPFAM" id="SSF53098">
    <property type="entry name" value="Ribonuclease H-like"/>
    <property type="match status" value="1"/>
</dbReference>
<dbReference type="SUPFAM" id="SSF56672">
    <property type="entry name" value="DNA/RNA polymerases"/>
    <property type="match status" value="1"/>
</dbReference>
<evidence type="ECO:0000256" key="1">
    <source>
        <dbReference type="ARBA" id="ARBA00022723"/>
    </source>
</evidence>
<dbReference type="GO" id="GO:0003676">
    <property type="term" value="F:nucleic acid binding"/>
    <property type="evidence" value="ECO:0007669"/>
    <property type="project" value="InterPro"/>
</dbReference>
<dbReference type="PANTHER" id="PTHR42648:SF30">
    <property type="entry name" value="RIBONUCLEASE H-LIKE DOMAIN, GAG-PRE-INTEGRASE DOMAIN PROTEIN-RELATED"/>
    <property type="match status" value="1"/>
</dbReference>
<proteinExistence type="predicted"/>
<gene>
    <name evidence="4" type="ORF">E3N88_00481</name>
</gene>
<dbReference type="InterPro" id="IPR001584">
    <property type="entry name" value="Integrase_cat-core"/>
</dbReference>
<keyword evidence="1" id="KW-0479">Metal-binding</keyword>
<dbReference type="InterPro" id="IPR012337">
    <property type="entry name" value="RNaseH-like_sf"/>
</dbReference>
<dbReference type="InterPro" id="IPR036397">
    <property type="entry name" value="RNaseH_sf"/>
</dbReference>
<evidence type="ECO:0000256" key="2">
    <source>
        <dbReference type="ARBA" id="ARBA00022801"/>
    </source>
</evidence>
<reference evidence="4 5" key="1">
    <citation type="submission" date="2019-05" db="EMBL/GenBank/DDBJ databases">
        <title>Mikania micrantha, genome provides insights into the molecular mechanism of rapid growth.</title>
        <authorList>
            <person name="Liu B."/>
        </authorList>
    </citation>
    <scope>NUCLEOTIDE SEQUENCE [LARGE SCALE GENOMIC DNA]</scope>
    <source>
        <strain evidence="4">NLD-2019</strain>
        <tissue evidence="4">Leaf</tissue>
    </source>
</reference>
<accession>A0A5N6PY91</accession>
<name>A0A5N6PY91_9ASTR</name>
<dbReference type="InterPro" id="IPR043502">
    <property type="entry name" value="DNA/RNA_pol_sf"/>
</dbReference>
<dbReference type="InterPro" id="IPR013103">
    <property type="entry name" value="RVT_2"/>
</dbReference>
<protein>
    <recommendedName>
        <fullName evidence="3">Integrase catalytic domain-containing protein</fullName>
    </recommendedName>
</protein>
<feature type="domain" description="Integrase catalytic" evidence="3">
    <location>
        <begin position="1"/>
        <end position="109"/>
    </location>
</feature>
<dbReference type="PROSITE" id="PS50994">
    <property type="entry name" value="INTEGRASE"/>
    <property type="match status" value="1"/>
</dbReference>
<evidence type="ECO:0000313" key="5">
    <source>
        <dbReference type="Proteomes" id="UP000326396"/>
    </source>
</evidence>
<dbReference type="GO" id="GO:0046872">
    <property type="term" value="F:metal ion binding"/>
    <property type="evidence" value="ECO:0007669"/>
    <property type="project" value="UniProtKB-KW"/>
</dbReference>
<dbReference type="Gene3D" id="3.30.420.10">
    <property type="entry name" value="Ribonuclease H-like superfamily/Ribonuclease H"/>
    <property type="match status" value="1"/>
</dbReference>
<dbReference type="InterPro" id="IPR057670">
    <property type="entry name" value="SH3_retrovirus"/>
</dbReference>
<dbReference type="AlphaFoldDB" id="A0A5N6PY91"/>
<dbReference type="InterPro" id="IPR039537">
    <property type="entry name" value="Retrotran_Ty1/copia-like"/>
</dbReference>
<dbReference type="OrthoDB" id="1748360at2759"/>
<keyword evidence="5" id="KW-1185">Reference proteome</keyword>
<dbReference type="Proteomes" id="UP000326396">
    <property type="component" value="Linkage Group LG1"/>
</dbReference>
<dbReference type="PANTHER" id="PTHR42648">
    <property type="entry name" value="TRANSPOSASE, PUTATIVE-RELATED"/>
    <property type="match status" value="1"/>
</dbReference>
<keyword evidence="2" id="KW-0378">Hydrolase</keyword>
<comment type="caution">
    <text evidence="4">The sequence shown here is derived from an EMBL/GenBank/DDBJ whole genome shotgun (WGS) entry which is preliminary data.</text>
</comment>
<dbReference type="GO" id="GO:0016787">
    <property type="term" value="F:hydrolase activity"/>
    <property type="evidence" value="ECO:0007669"/>
    <property type="project" value="UniProtKB-KW"/>
</dbReference>
<dbReference type="GO" id="GO:0015074">
    <property type="term" value="P:DNA integration"/>
    <property type="evidence" value="ECO:0007669"/>
    <property type="project" value="InterPro"/>
</dbReference>
<dbReference type="Pfam" id="PF25597">
    <property type="entry name" value="SH3_retrovirus"/>
    <property type="match status" value="1"/>
</dbReference>
<evidence type="ECO:0000259" key="3">
    <source>
        <dbReference type="PROSITE" id="PS50994"/>
    </source>
</evidence>
<organism evidence="4 5">
    <name type="scientific">Mikania micrantha</name>
    <name type="common">bitter vine</name>
    <dbReference type="NCBI Taxonomy" id="192012"/>
    <lineage>
        <taxon>Eukaryota</taxon>
        <taxon>Viridiplantae</taxon>
        <taxon>Streptophyta</taxon>
        <taxon>Embryophyta</taxon>
        <taxon>Tracheophyta</taxon>
        <taxon>Spermatophyta</taxon>
        <taxon>Magnoliopsida</taxon>
        <taxon>eudicotyledons</taxon>
        <taxon>Gunneridae</taxon>
        <taxon>Pentapetalae</taxon>
        <taxon>asterids</taxon>
        <taxon>campanulids</taxon>
        <taxon>Asterales</taxon>
        <taxon>Asteraceae</taxon>
        <taxon>Asteroideae</taxon>
        <taxon>Heliantheae alliance</taxon>
        <taxon>Eupatorieae</taxon>
        <taxon>Mikania</taxon>
    </lineage>
</organism>
<dbReference type="Pfam" id="PF07727">
    <property type="entry name" value="RVT_2"/>
    <property type="match status" value="1"/>
</dbReference>
<dbReference type="EMBL" id="SZYD01000001">
    <property type="protein sequence ID" value="KAD7477345.1"/>
    <property type="molecule type" value="Genomic_DNA"/>
</dbReference>